<dbReference type="AlphaFoldDB" id="A0AAN6XV20"/>
<protein>
    <submittedName>
        <fullName evidence="1">Integral membrane protein</fullName>
    </submittedName>
</protein>
<gene>
    <name evidence="1" type="ORF">QBC37DRAFT_299392</name>
</gene>
<reference evidence="1" key="2">
    <citation type="submission" date="2023-05" db="EMBL/GenBank/DDBJ databases">
        <authorList>
            <consortium name="Lawrence Berkeley National Laboratory"/>
            <person name="Steindorff A."/>
            <person name="Hensen N."/>
            <person name="Bonometti L."/>
            <person name="Westerberg I."/>
            <person name="Brannstrom I.O."/>
            <person name="Guillou S."/>
            <person name="Cros-Aarteil S."/>
            <person name="Calhoun S."/>
            <person name="Haridas S."/>
            <person name="Kuo A."/>
            <person name="Mondo S."/>
            <person name="Pangilinan J."/>
            <person name="Riley R."/>
            <person name="Labutti K."/>
            <person name="Andreopoulos B."/>
            <person name="Lipzen A."/>
            <person name="Chen C."/>
            <person name="Yanf M."/>
            <person name="Daum C."/>
            <person name="Ng V."/>
            <person name="Clum A."/>
            <person name="Ohm R."/>
            <person name="Martin F."/>
            <person name="Silar P."/>
            <person name="Natvig D."/>
            <person name="Lalanne C."/>
            <person name="Gautier V."/>
            <person name="Ament-Velasquez S.L."/>
            <person name="Kruys A."/>
            <person name="Hutchinson M.I."/>
            <person name="Powell A.J."/>
            <person name="Barry K."/>
            <person name="Miller A.N."/>
            <person name="Grigoriev I.V."/>
            <person name="Debuchy R."/>
            <person name="Gladieux P."/>
            <person name="Thoren M.H."/>
            <person name="Johannesson H."/>
        </authorList>
    </citation>
    <scope>NUCLEOTIDE SEQUENCE</scope>
    <source>
        <strain evidence="1">PSN293</strain>
    </source>
</reference>
<evidence type="ECO:0000313" key="2">
    <source>
        <dbReference type="Proteomes" id="UP001301769"/>
    </source>
</evidence>
<keyword evidence="2" id="KW-1185">Reference proteome</keyword>
<organism evidence="1 2">
    <name type="scientific">Rhypophila decipiens</name>
    <dbReference type="NCBI Taxonomy" id="261697"/>
    <lineage>
        <taxon>Eukaryota</taxon>
        <taxon>Fungi</taxon>
        <taxon>Dikarya</taxon>
        <taxon>Ascomycota</taxon>
        <taxon>Pezizomycotina</taxon>
        <taxon>Sordariomycetes</taxon>
        <taxon>Sordariomycetidae</taxon>
        <taxon>Sordariales</taxon>
        <taxon>Naviculisporaceae</taxon>
        <taxon>Rhypophila</taxon>
    </lineage>
</organism>
<feature type="non-terminal residue" evidence="1">
    <location>
        <position position="1"/>
    </location>
</feature>
<evidence type="ECO:0000313" key="1">
    <source>
        <dbReference type="EMBL" id="KAK4207118.1"/>
    </source>
</evidence>
<dbReference type="Proteomes" id="UP001301769">
    <property type="component" value="Unassembled WGS sequence"/>
</dbReference>
<comment type="caution">
    <text evidence="1">The sequence shown here is derived from an EMBL/GenBank/DDBJ whole genome shotgun (WGS) entry which is preliminary data.</text>
</comment>
<name>A0AAN6XV20_9PEZI</name>
<dbReference type="EMBL" id="MU858319">
    <property type="protein sequence ID" value="KAK4207118.1"/>
    <property type="molecule type" value="Genomic_DNA"/>
</dbReference>
<reference evidence="1" key="1">
    <citation type="journal article" date="2023" name="Mol. Phylogenet. Evol.">
        <title>Genome-scale phylogeny and comparative genomics of the fungal order Sordariales.</title>
        <authorList>
            <person name="Hensen N."/>
            <person name="Bonometti L."/>
            <person name="Westerberg I."/>
            <person name="Brannstrom I.O."/>
            <person name="Guillou S."/>
            <person name="Cros-Aarteil S."/>
            <person name="Calhoun S."/>
            <person name="Haridas S."/>
            <person name="Kuo A."/>
            <person name="Mondo S."/>
            <person name="Pangilinan J."/>
            <person name="Riley R."/>
            <person name="LaButti K."/>
            <person name="Andreopoulos B."/>
            <person name="Lipzen A."/>
            <person name="Chen C."/>
            <person name="Yan M."/>
            <person name="Daum C."/>
            <person name="Ng V."/>
            <person name="Clum A."/>
            <person name="Steindorff A."/>
            <person name="Ohm R.A."/>
            <person name="Martin F."/>
            <person name="Silar P."/>
            <person name="Natvig D.O."/>
            <person name="Lalanne C."/>
            <person name="Gautier V."/>
            <person name="Ament-Velasquez S.L."/>
            <person name="Kruys A."/>
            <person name="Hutchinson M.I."/>
            <person name="Powell A.J."/>
            <person name="Barry K."/>
            <person name="Miller A.N."/>
            <person name="Grigoriev I.V."/>
            <person name="Debuchy R."/>
            <person name="Gladieux P."/>
            <person name="Hiltunen Thoren M."/>
            <person name="Johannesson H."/>
        </authorList>
    </citation>
    <scope>NUCLEOTIDE SEQUENCE</scope>
    <source>
        <strain evidence="1">PSN293</strain>
    </source>
</reference>
<proteinExistence type="predicted"/>
<sequence length="172" mass="19313">ALLRVAPLLSATVSRRFTFCEDTFVRPLVHKRQDYSGKRPTRPREPYLPSFTARFVPRGMSTILTTYPLSIATAIANVTRCTDDRVGFLPNTGSSIMPAWSKPSIAAVFYVAGAIFSMRHFPFGPKSIGYFRRSSRKEEEKEYDSTALIESWLRLNVANGAMAFLSPRLDLA</sequence>
<accession>A0AAN6XV20</accession>